<protein>
    <recommendedName>
        <fullName evidence="14">40S ribosomal protein S26</fullName>
    </recommendedName>
</protein>
<feature type="coiled-coil region" evidence="11">
    <location>
        <begin position="2016"/>
        <end position="2043"/>
    </location>
</feature>
<evidence type="ECO:0000256" key="1">
    <source>
        <dbReference type="ARBA" id="ARBA00004120"/>
    </source>
</evidence>
<sequence>MIGAALSGIQQSGWWPIYCWTLKRRNNGRSKKGRGHVNHVRCSNCCRCVPKDKAIKRFLIRNMVEAAAVSDIASASVFPEYALPKLYIKTLYCISCAIHAHIVRVRSRVGRRDRTPPQRFHAFNKGAQNKAKPATATKAYSGSSEIIWDIDGFILPDSWEHGAAVMGTSTEHSYRVRGLKDSSVHSFESQLKQANMQIQNQALEIQRVRAMSTKSTDPAFIEVHHLQDELIQLEHKNAAAIRDIERAEEALDSERSVVAQLTASLKEERTKTSTLQDTNRRLDDELKDARSRLSDQRNHIQSRNIDKDNFRMQLTEKNAELNRYIAEIQMLSTEHSQMATEVESMTQELEAAVCEIETNLKELQECRDLIKHKDEIIDQVTDERDALQIKIEDMVEQLEDLDQQLSSNKDELVNVDNNYQTMIIELQATISKKNKELQCAHDEVSACQKELQDTTVNELRLEISRKDTIIQTLEKQVEQVNSDFELLSIDWDRLDRQIKQEVQSITNEQAIVKNVREDLNSIKKLRDKLLVYQDRHKANEDAAKQLQEQLADKETVIVKLYKRIDLYEQALDNPKLTRYFTGAYGLKDAVQEIKNLKLKLRINIREKEDCVRQINHLESQMGDAIEENQELRARLGMDKNSRFDIDAYRKSKTVEAEKSNALNIHLRQEIDRLEEERLQLKSALRLQALERGERAIALGLTAQDLMSVEEYSNKLRLGTNGQMNTTTSTTKEIIRPILNIDQLDKLTLELERLHVDGIETKQQLWSLQEEHKRQIEETHMLQSAILEVSQSLISMAHQSKQENDFPIVSKLVQILQSKIINSNSGDAIMQIDKSISILNTKLHKQLEEAEQHKKALESEMAKLKEQLVIRENEVKAEKEKSLVRDHHFLHLPTELTLASPSGYSSLVDQLITCMVELREKDLELKECAIELWELTDSKLQMLYKDHNKSKAIHESKVSKLSKALNEANNRESLLSAKIDRLESLLATTEASSDEITRATIDAHRKLIVMQVNEGMLARRYTALSDVEAFLQKENARLKEDLIDMSKSARETILRLQFKKNSTEAVLEKLQHEFANSVPQNQHLLLYNRLQTHISKTRLLMDREREWTEHCMSHEDNRNIIEKQRKEIYKLTVQLDEATQLVNMHNELASKNSCQNPTTDSYAVSMLKVKLEVHERRSELAETRIKTLETLEAEMILRLDSTEKMYTALREEIIQVQEDFLNFKNEHISCLTEQHYQATLKEKACLEDEVGALRQEVQKYKEIADIATNQVADLNALHKMDEKEKQILQAAVQELQMKDDDKLVIGKLHHHILALQMSETVILRKLDCMTSKCLRLETLSLQAEQAKDDRDQLLFDLRIKTKGRVRLMQKTLSELRLKLSGVVPLGKHEKACNMIRILDDRKRKAELQLDAVSHEKQEMELEMKTTKIKLEGVQELLEALNDKSDSQKRMQGWQKKTMCIQTELMKAKKDITQLRLKASISDEECQASHIRIAELENEVLTAESEYAEHQLEWEQHHSELEDIIQQYEEERDKILHDSTAAELSEMLPSHDLPIGNRLEASLRLLTEQGRKLKALEIKISSLEAEKKNSESELKNFSSILHNKDVEINRLQLEISQSKTRDFNVKTEQALVTDADLFEASNKQEADAIDMAKSFTESLQRQIDQKEELVHKYREMVKSIRKEVFSQKEAGQSLVIHKSEVEKLGAIIDELRHDRISRAVKLPDVAPSVSKHEADANSDTIRELEKLLHAKDISYAELQKQLKEISNSAHEEKSNLEDRVSGLMLKLEQKEQLIMEKNNKLETNQKEIEELQAKETILPSVNSSEEVKLLEAGIEQRNAKIHNLTHAVRKLKEQMMQAAKSLAETTIRQTNESNAFQEKLETKTRHLTSKIIELESKVKQLMSIIGSHKQEDANVLNDMRPNKEKEISTKSAENFRLKKALAETKTFTSNALYNEIQIPSLPPLVEKSAKIASTSVQTTSAHSTHVAETFRDVWEIEKRYTRQVEALKKRLSEKTVLSEELGKNVESLRQSCMRSENERIRLQSKLNSMTRHFQNIKLPNRQKHCDIEMKPNQDLPVFKPSTSTDAKETISKLKSDMDLKEKTILDLQEKLKLAVQVNEQSPIQHFDSSIDPNLQIKTLSEKLAHAEHELSMIRKSQSSVEFEYQQSVSEKTRALEKITLLEQKLQFHNLTAVDSAGTSAKTKSLCSKSVDELVAIMDHLTQAVDKLTHENENLRSGTLSQVKYSALFEKNKKLQNQLTELNLKLQHSDTAVSKISRIEEENLKYRKLLRREIDRNKKSSATIQELIQSKEQLVIEIIGLQKSVGGKDAFESSLEDSAELKRRILDLVEMWTARATKLSEKIAQRDLGLSTTGICVGICNNSECNARITLLEMTARDLKAQVQKCADTSSVYQELEDLKFNYKECMRLNVKYEAQLQGSLESAS</sequence>
<organism evidence="12 13">
    <name type="scientific">Batrachochytrium dendrobatidis (strain JAM81 / FGSC 10211)</name>
    <name type="common">Frog chytrid fungus</name>
    <dbReference type="NCBI Taxonomy" id="684364"/>
    <lineage>
        <taxon>Eukaryota</taxon>
        <taxon>Fungi</taxon>
        <taxon>Fungi incertae sedis</taxon>
        <taxon>Chytridiomycota</taxon>
        <taxon>Chytridiomycota incertae sedis</taxon>
        <taxon>Chytridiomycetes</taxon>
        <taxon>Rhizophydiales</taxon>
        <taxon>Rhizophydiales incertae sedis</taxon>
        <taxon>Batrachochytrium</taxon>
    </lineage>
</organism>
<dbReference type="PROSITE" id="PS00733">
    <property type="entry name" value="RIBOSOMAL_S26E"/>
    <property type="match status" value="1"/>
</dbReference>
<feature type="coiled-coil region" evidence="11">
    <location>
        <begin position="1484"/>
        <end position="1536"/>
    </location>
</feature>
<feature type="coiled-coil region" evidence="11">
    <location>
        <begin position="1564"/>
        <end position="1598"/>
    </location>
</feature>
<feature type="coiled-coil region" evidence="11">
    <location>
        <begin position="1170"/>
        <end position="1297"/>
    </location>
</feature>
<evidence type="ECO:0000256" key="2">
    <source>
        <dbReference type="ARBA" id="ARBA00004300"/>
    </source>
</evidence>
<name>F4NSR5_BATDJ</name>
<evidence type="ECO:0000256" key="8">
    <source>
        <dbReference type="ARBA" id="ARBA00023212"/>
    </source>
</evidence>
<keyword evidence="7 11" id="KW-0175">Coiled coil</keyword>
<accession>F4NSR5</accession>
<comment type="subcellular location">
    <subcellularLocation>
        <location evidence="1">Cytoplasm</location>
        <location evidence="1">Cytoskeleton</location>
        <location evidence="1">Cilium basal body</location>
    </subcellularLocation>
    <subcellularLocation>
        <location evidence="2">Cytoplasm</location>
        <location evidence="2">Cytoskeleton</location>
        <location evidence="2">Microtubule organizing center</location>
        <location evidence="2">Centrosome</location>
    </subcellularLocation>
</comment>
<evidence type="ECO:0000256" key="7">
    <source>
        <dbReference type="ARBA" id="ARBA00023054"/>
    </source>
</evidence>
<keyword evidence="8" id="KW-0206">Cytoskeleton</keyword>
<dbReference type="GeneID" id="18237861"/>
<feature type="coiled-coil region" evidence="11">
    <location>
        <begin position="529"/>
        <end position="690"/>
    </location>
</feature>
<feature type="coiled-coil region" evidence="11">
    <location>
        <begin position="950"/>
        <end position="984"/>
    </location>
</feature>
<evidence type="ECO:0000256" key="3">
    <source>
        <dbReference type="ARBA" id="ARBA00008596"/>
    </source>
</evidence>
<reference evidence="12 13" key="1">
    <citation type="submission" date="2009-12" db="EMBL/GenBank/DDBJ databases">
        <title>The draft genome of Batrachochytrium dendrobatidis.</title>
        <authorList>
            <consortium name="US DOE Joint Genome Institute (JGI-PGF)"/>
            <person name="Kuo A."/>
            <person name="Salamov A."/>
            <person name="Schmutz J."/>
            <person name="Lucas S."/>
            <person name="Pitluck S."/>
            <person name="Rosenblum E."/>
            <person name="Stajich J."/>
            <person name="Eisen M."/>
            <person name="Grigoriev I.V."/>
        </authorList>
    </citation>
    <scope>NUCLEOTIDE SEQUENCE [LARGE SCALE GENOMIC DNA]</scope>
    <source>
        <strain evidence="13">JAM81 / FGSC 10211</strain>
    </source>
</reference>
<comment type="similarity">
    <text evidence="3">Belongs to the eukaryotic ribosomal protein eS26 family.</text>
</comment>
<dbReference type="Proteomes" id="UP000007241">
    <property type="component" value="Unassembled WGS sequence"/>
</dbReference>
<keyword evidence="9" id="KW-0966">Cell projection</keyword>
<evidence type="ECO:0000256" key="6">
    <source>
        <dbReference type="ARBA" id="ARBA00022980"/>
    </source>
</evidence>
<gene>
    <name evidence="12" type="ORF">BATDEDRAFT_22172</name>
</gene>
<feature type="coiled-coil region" evidence="11">
    <location>
        <begin position="839"/>
        <end position="880"/>
    </location>
</feature>
<dbReference type="GO" id="GO:0030030">
    <property type="term" value="P:cell projection organization"/>
    <property type="evidence" value="ECO:0007669"/>
    <property type="project" value="UniProtKB-KW"/>
</dbReference>
<evidence type="ECO:0000313" key="13">
    <source>
        <dbReference type="Proteomes" id="UP000007241"/>
    </source>
</evidence>
<evidence type="ECO:0000313" key="12">
    <source>
        <dbReference type="EMBL" id="EGF83455.1"/>
    </source>
</evidence>
<dbReference type="Gene3D" id="3.30.1740.20">
    <property type="entry name" value="Ribosomal protein S26e"/>
    <property type="match status" value="1"/>
</dbReference>
<dbReference type="InterPro" id="IPR047864">
    <property type="entry name" value="Ribosomal_eS26_CS"/>
</dbReference>
<keyword evidence="6" id="KW-0689">Ribosomal protein</keyword>
<evidence type="ECO:0000256" key="10">
    <source>
        <dbReference type="ARBA" id="ARBA00023274"/>
    </source>
</evidence>
<keyword evidence="4" id="KW-0963">Cytoplasm</keyword>
<keyword evidence="10" id="KW-0687">Ribonucleoprotein</keyword>
<evidence type="ECO:0000256" key="5">
    <source>
        <dbReference type="ARBA" id="ARBA00022794"/>
    </source>
</evidence>
<feature type="coiled-coil region" evidence="11">
    <location>
        <begin position="1654"/>
        <end position="1681"/>
    </location>
</feature>
<dbReference type="Pfam" id="PF01283">
    <property type="entry name" value="Ribosomal_S26e"/>
    <property type="match status" value="1"/>
</dbReference>
<proteinExistence type="inferred from homology"/>
<dbReference type="InParanoid" id="F4NSR5"/>
<feature type="coiled-coil region" evidence="11">
    <location>
        <begin position="377"/>
        <end position="490"/>
    </location>
</feature>
<dbReference type="HOGENOM" id="CLU_228678_0_0_1"/>
<dbReference type="GO" id="GO:0003735">
    <property type="term" value="F:structural constituent of ribosome"/>
    <property type="evidence" value="ECO:0007669"/>
    <property type="project" value="InterPro"/>
</dbReference>
<dbReference type="STRING" id="684364.F4NSR5"/>
<feature type="coiled-coil region" evidence="11">
    <location>
        <begin position="1394"/>
        <end position="1449"/>
    </location>
</feature>
<dbReference type="PANTHER" id="PTHR18879:SF20">
    <property type="entry name" value="CENTROSOMAL PROTEIN OF 290 KDA"/>
    <property type="match status" value="1"/>
</dbReference>
<dbReference type="InterPro" id="IPR026201">
    <property type="entry name" value="Cep290"/>
</dbReference>
<dbReference type="GO" id="GO:0006412">
    <property type="term" value="P:translation"/>
    <property type="evidence" value="ECO:0007669"/>
    <property type="project" value="InterPro"/>
</dbReference>
<dbReference type="PANTHER" id="PTHR18879">
    <property type="entry name" value="CENTROSOMAL PROTEIN OF 290 KDA"/>
    <property type="match status" value="1"/>
</dbReference>
<feature type="coiled-coil region" evidence="11">
    <location>
        <begin position="2208"/>
        <end position="2269"/>
    </location>
</feature>
<feature type="coiled-coil region" evidence="11">
    <location>
        <begin position="184"/>
        <end position="334"/>
    </location>
</feature>
<dbReference type="InterPro" id="IPR000892">
    <property type="entry name" value="Ribosomal_eS26"/>
</dbReference>
<dbReference type="OMA" id="HAQQNYE"/>
<dbReference type="FunFam" id="3.30.1740.20:FF:000001">
    <property type="entry name" value="40S ribosomal protein S26"/>
    <property type="match status" value="1"/>
</dbReference>
<dbReference type="GO" id="GO:1990904">
    <property type="term" value="C:ribonucleoprotein complex"/>
    <property type="evidence" value="ECO:0007669"/>
    <property type="project" value="UniProtKB-KW"/>
</dbReference>
<dbReference type="GO" id="GO:0005840">
    <property type="term" value="C:ribosome"/>
    <property type="evidence" value="ECO:0007669"/>
    <property type="project" value="UniProtKB-KW"/>
</dbReference>
<dbReference type="OrthoDB" id="6351660at2759"/>
<evidence type="ECO:0000256" key="4">
    <source>
        <dbReference type="ARBA" id="ARBA00022490"/>
    </source>
</evidence>
<feature type="coiled-coil region" evidence="11">
    <location>
        <begin position="1739"/>
        <end position="1866"/>
    </location>
</feature>
<dbReference type="RefSeq" id="XP_006675490.1">
    <property type="nucleotide sequence ID" value="XM_006675427.1"/>
</dbReference>
<keyword evidence="5" id="KW-0970">Cilium biogenesis/degradation</keyword>
<keyword evidence="13" id="KW-1185">Reference proteome</keyword>
<dbReference type="EMBL" id="GL882879">
    <property type="protein sequence ID" value="EGF83455.1"/>
    <property type="molecule type" value="Genomic_DNA"/>
</dbReference>
<evidence type="ECO:0000256" key="11">
    <source>
        <dbReference type="SAM" id="Coils"/>
    </source>
</evidence>
<dbReference type="Gene3D" id="1.10.287.1490">
    <property type="match status" value="1"/>
</dbReference>
<evidence type="ECO:0008006" key="14">
    <source>
        <dbReference type="Google" id="ProtNLM"/>
    </source>
</evidence>
<dbReference type="InterPro" id="IPR038551">
    <property type="entry name" value="Ribosomal_eS26_sf"/>
</dbReference>
<evidence type="ECO:0000256" key="9">
    <source>
        <dbReference type="ARBA" id="ARBA00023273"/>
    </source>
</evidence>